<evidence type="ECO:0000313" key="2">
    <source>
        <dbReference type="EMBL" id="TDK44906.1"/>
    </source>
</evidence>
<keyword evidence="3" id="KW-1185">Reference proteome</keyword>
<gene>
    <name evidence="2" type="ORF">E1898_10065</name>
</gene>
<dbReference type="CDD" id="cd20292">
    <property type="entry name" value="cupin_QdtA-like"/>
    <property type="match status" value="1"/>
</dbReference>
<dbReference type="InterPro" id="IPR011051">
    <property type="entry name" value="RmlC_Cupin_sf"/>
</dbReference>
<dbReference type="SUPFAM" id="SSF51182">
    <property type="entry name" value="RmlC-like cupins"/>
    <property type="match status" value="1"/>
</dbReference>
<evidence type="ECO:0000313" key="3">
    <source>
        <dbReference type="Proteomes" id="UP000295438"/>
    </source>
</evidence>
<dbReference type="InterPro" id="IPR014710">
    <property type="entry name" value="RmlC-like_jellyroll"/>
</dbReference>
<dbReference type="Proteomes" id="UP000295438">
    <property type="component" value="Unassembled WGS sequence"/>
</dbReference>
<dbReference type="EMBL" id="SMUW01000033">
    <property type="protein sequence ID" value="TDK44906.1"/>
    <property type="molecule type" value="Genomic_DNA"/>
</dbReference>
<dbReference type="InterPro" id="IPR008894">
    <property type="entry name" value="QdtA_cupin_dom"/>
</dbReference>
<dbReference type="RefSeq" id="WP_133390767.1">
    <property type="nucleotide sequence ID" value="NZ_SMUW01000033.1"/>
</dbReference>
<evidence type="ECO:0000259" key="1">
    <source>
        <dbReference type="Pfam" id="PF05523"/>
    </source>
</evidence>
<dbReference type="Pfam" id="PF05523">
    <property type="entry name" value="FdtA"/>
    <property type="match status" value="1"/>
</dbReference>
<reference evidence="2 3" key="1">
    <citation type="submission" date="2019-03" db="EMBL/GenBank/DDBJ databases">
        <title>Algoriphagus aquimaris sp. nov., isolated form marine sediment in Pohang, Korea.</title>
        <authorList>
            <person name="Kim J."/>
            <person name="Yoon S.-H."/>
            <person name="Lee S.-S."/>
        </authorList>
    </citation>
    <scope>NUCLEOTIDE SEQUENCE [LARGE SCALE GENOMIC DNA]</scope>
    <source>
        <strain evidence="2 3">F21</strain>
    </source>
</reference>
<protein>
    <submittedName>
        <fullName evidence="2">WxcM-like domain-containing protein</fullName>
    </submittedName>
</protein>
<comment type="caution">
    <text evidence="2">The sequence shown here is derived from an EMBL/GenBank/DDBJ whole genome shotgun (WGS) entry which is preliminary data.</text>
</comment>
<organism evidence="2 3">
    <name type="scientific">Algoriphagus formosus</name>
    <dbReference type="NCBI Taxonomy" id="2007308"/>
    <lineage>
        <taxon>Bacteria</taxon>
        <taxon>Pseudomonadati</taxon>
        <taxon>Bacteroidota</taxon>
        <taxon>Cytophagia</taxon>
        <taxon>Cytophagales</taxon>
        <taxon>Cyclobacteriaceae</taxon>
        <taxon>Algoriphagus</taxon>
    </lineage>
</organism>
<dbReference type="AlphaFoldDB" id="A0A4R5V0J4"/>
<sequence length="136" mass="15561">MMHPQKTSQPRWIDFDGEKGQAGELYYWEKQDLFPNGIQRCFWVHAVPGGVSRGNHAHREETQVLVALAGEIRARTTDTLGVTQVFKLNHPSRGLLIPPLHWVETDFSSDAVLLALSDREFSEADYIRDLKEFVKL</sequence>
<name>A0A4R5V0J4_9BACT</name>
<feature type="domain" description="Sugar 3,4-ketoisomerase QdtA cupin" evidence="1">
    <location>
        <begin position="10"/>
        <end position="135"/>
    </location>
</feature>
<accession>A0A4R5V0J4</accession>
<dbReference type="Gene3D" id="2.60.120.10">
    <property type="entry name" value="Jelly Rolls"/>
    <property type="match status" value="1"/>
</dbReference>
<proteinExistence type="predicted"/>